<keyword evidence="2" id="KW-1185">Reference proteome</keyword>
<accession>A0ABQ9ICG5</accession>
<name>A0ABQ9ICG5_9NEOP</name>
<evidence type="ECO:0000313" key="2">
    <source>
        <dbReference type="Proteomes" id="UP001159363"/>
    </source>
</evidence>
<reference evidence="1 2" key="1">
    <citation type="submission" date="2023-02" db="EMBL/GenBank/DDBJ databases">
        <title>LHISI_Scaffold_Assembly.</title>
        <authorList>
            <person name="Stuart O.P."/>
            <person name="Cleave R."/>
            <person name="Magrath M.J.L."/>
            <person name="Mikheyev A.S."/>
        </authorList>
    </citation>
    <scope>NUCLEOTIDE SEQUENCE [LARGE SCALE GENOMIC DNA]</scope>
    <source>
        <strain evidence="1">Daus_M_001</strain>
        <tissue evidence="1">Leg muscle</tissue>
    </source>
</reference>
<dbReference type="EMBL" id="JARBHB010000002">
    <property type="protein sequence ID" value="KAJ8893934.1"/>
    <property type="molecule type" value="Genomic_DNA"/>
</dbReference>
<dbReference type="PANTHER" id="PTHR45749:SF21">
    <property type="entry name" value="DUF4371 DOMAIN-CONTAINING PROTEIN"/>
    <property type="match status" value="1"/>
</dbReference>
<proteinExistence type="predicted"/>
<organism evidence="1 2">
    <name type="scientific">Dryococelus australis</name>
    <dbReference type="NCBI Taxonomy" id="614101"/>
    <lineage>
        <taxon>Eukaryota</taxon>
        <taxon>Metazoa</taxon>
        <taxon>Ecdysozoa</taxon>
        <taxon>Arthropoda</taxon>
        <taxon>Hexapoda</taxon>
        <taxon>Insecta</taxon>
        <taxon>Pterygota</taxon>
        <taxon>Neoptera</taxon>
        <taxon>Polyneoptera</taxon>
        <taxon>Phasmatodea</taxon>
        <taxon>Verophasmatodea</taxon>
        <taxon>Anareolatae</taxon>
        <taxon>Phasmatidae</taxon>
        <taxon>Eurycanthinae</taxon>
        <taxon>Dryococelus</taxon>
    </lineage>
</organism>
<comment type="caution">
    <text evidence="1">The sequence shown here is derived from an EMBL/GenBank/DDBJ whole genome shotgun (WGS) entry which is preliminary data.</text>
</comment>
<dbReference type="PANTHER" id="PTHR45749">
    <property type="match status" value="1"/>
</dbReference>
<gene>
    <name evidence="1" type="ORF">PR048_006535</name>
</gene>
<sequence length="92" mass="10302">MKLETKGTGVNLHINVFLGLHETSDITGERLFAVIEDVLCRFNLLFQDLRGQYYDGGSNMSGADKGVQAIITEKQRKAQYYHCANHSLNLAL</sequence>
<evidence type="ECO:0000313" key="1">
    <source>
        <dbReference type="EMBL" id="KAJ8893934.1"/>
    </source>
</evidence>
<evidence type="ECO:0008006" key="3">
    <source>
        <dbReference type="Google" id="ProtNLM"/>
    </source>
</evidence>
<dbReference type="Proteomes" id="UP001159363">
    <property type="component" value="Chromosome 2"/>
</dbReference>
<protein>
    <recommendedName>
        <fullName evidence="3">DUF4371 domain-containing protein</fullName>
    </recommendedName>
</protein>